<comment type="caution">
    <text evidence="1">The sequence shown here is derived from an EMBL/GenBank/DDBJ whole genome shotgun (WGS) entry which is preliminary data.</text>
</comment>
<protein>
    <submittedName>
        <fullName evidence="1">Uncharacterized protein</fullName>
    </submittedName>
</protein>
<accession>A0A512MBQ0</accession>
<dbReference type="EMBL" id="BKAG01000026">
    <property type="protein sequence ID" value="GEP44144.1"/>
    <property type="molecule type" value="Genomic_DNA"/>
</dbReference>
<gene>
    <name evidence="1" type="ORF">BGE01nite_34350</name>
</gene>
<keyword evidence="2" id="KW-1185">Reference proteome</keyword>
<dbReference type="RefSeq" id="WP_146851809.1">
    <property type="nucleotide sequence ID" value="NZ_BKAG01000026.1"/>
</dbReference>
<evidence type="ECO:0000313" key="1">
    <source>
        <dbReference type="EMBL" id="GEP44144.1"/>
    </source>
</evidence>
<sequence>MPDAPEPPPRSPLYFIKREYESLEVRWHPFKDYVDGVSISPASGVGQTGGVQQLGDRHYLFAGLSANCDYRISIRECSDVEVCHHVGGEDGGEVCHTEKQCETRTSQQIYTRPPHLPLKIERLLSDPTESGVRVYWLIKQESLEPVEYDSLLRIQLGKLHMGGKDKYDYYTMLEFDVGANSHFFDFTIDLRNTYMLRCIAHVNLEGSTFKNESRWEAPWRAISLGGGTARCVHGFELARQPFAS</sequence>
<dbReference type="AlphaFoldDB" id="A0A512MBQ0"/>
<evidence type="ECO:0000313" key="2">
    <source>
        <dbReference type="Proteomes" id="UP000321577"/>
    </source>
</evidence>
<dbReference type="Proteomes" id="UP000321577">
    <property type="component" value="Unassembled WGS sequence"/>
</dbReference>
<name>A0A512MBQ0_9BACT</name>
<reference evidence="1 2" key="1">
    <citation type="submission" date="2019-07" db="EMBL/GenBank/DDBJ databases">
        <title>Whole genome shotgun sequence of Brevifollis gellanilyticus NBRC 108608.</title>
        <authorList>
            <person name="Hosoyama A."/>
            <person name="Uohara A."/>
            <person name="Ohji S."/>
            <person name="Ichikawa N."/>
        </authorList>
    </citation>
    <scope>NUCLEOTIDE SEQUENCE [LARGE SCALE GENOMIC DNA]</scope>
    <source>
        <strain evidence="1 2">NBRC 108608</strain>
    </source>
</reference>
<organism evidence="1 2">
    <name type="scientific">Brevifollis gellanilyticus</name>
    <dbReference type="NCBI Taxonomy" id="748831"/>
    <lineage>
        <taxon>Bacteria</taxon>
        <taxon>Pseudomonadati</taxon>
        <taxon>Verrucomicrobiota</taxon>
        <taxon>Verrucomicrobiia</taxon>
        <taxon>Verrucomicrobiales</taxon>
        <taxon>Verrucomicrobiaceae</taxon>
    </lineage>
</organism>
<proteinExistence type="predicted"/>